<reference evidence="2 3" key="1">
    <citation type="submission" date="2018-10" db="EMBL/GenBank/DDBJ databases">
        <title>Genomic Encyclopedia of Archaeal and Bacterial Type Strains, Phase II (KMG-II): from individual species to whole genera.</title>
        <authorList>
            <person name="Goeker M."/>
        </authorList>
    </citation>
    <scope>NUCLEOTIDE SEQUENCE [LARGE SCALE GENOMIC DNA]</scope>
    <source>
        <strain evidence="2 3">DSM 45657</strain>
    </source>
</reference>
<dbReference type="Proteomes" id="UP000282454">
    <property type="component" value="Unassembled WGS sequence"/>
</dbReference>
<feature type="transmembrane region" description="Helical" evidence="1">
    <location>
        <begin position="64"/>
        <end position="88"/>
    </location>
</feature>
<dbReference type="AlphaFoldDB" id="A0A421BCX5"/>
<comment type="caution">
    <text evidence="2">The sequence shown here is derived from an EMBL/GenBank/DDBJ whole genome shotgun (WGS) entry which is preliminary data.</text>
</comment>
<evidence type="ECO:0000313" key="3">
    <source>
        <dbReference type="Proteomes" id="UP000282454"/>
    </source>
</evidence>
<sequence length="90" mass="8432">MAVVVARCGVAVRVAVAVAVRVRGAVVGSCLVAMARCGGVVGGAVTRVKGGVAVVVRVLGRGGVALVVGGGMVAGSCVVGMAAVGRVFGG</sequence>
<accession>A0A421BCX5</accession>
<name>A0A421BCX5_9PSEU</name>
<proteinExistence type="predicted"/>
<organism evidence="2 3">
    <name type="scientific">Actinokineospora cianjurensis</name>
    <dbReference type="NCBI Taxonomy" id="585224"/>
    <lineage>
        <taxon>Bacteria</taxon>
        <taxon>Bacillati</taxon>
        <taxon>Actinomycetota</taxon>
        <taxon>Actinomycetes</taxon>
        <taxon>Pseudonocardiales</taxon>
        <taxon>Pseudonocardiaceae</taxon>
        <taxon>Actinokineospora</taxon>
    </lineage>
</organism>
<evidence type="ECO:0000313" key="2">
    <source>
        <dbReference type="EMBL" id="RLK62186.1"/>
    </source>
</evidence>
<keyword evidence="1" id="KW-1133">Transmembrane helix</keyword>
<keyword evidence="3" id="KW-1185">Reference proteome</keyword>
<dbReference type="EMBL" id="RCDD01000001">
    <property type="protein sequence ID" value="RLK62186.1"/>
    <property type="molecule type" value="Genomic_DNA"/>
</dbReference>
<keyword evidence="1" id="KW-0472">Membrane</keyword>
<protein>
    <submittedName>
        <fullName evidence="2">Uncharacterized protein</fullName>
    </submittedName>
</protein>
<keyword evidence="1" id="KW-0812">Transmembrane</keyword>
<evidence type="ECO:0000256" key="1">
    <source>
        <dbReference type="SAM" id="Phobius"/>
    </source>
</evidence>
<gene>
    <name evidence="2" type="ORF">CLV68_2741</name>
</gene>